<dbReference type="AlphaFoldDB" id="A0A5M8NYT8"/>
<organism evidence="2 3">
    <name type="scientific">Candidatus Ordinivivax streblomastigis</name>
    <dbReference type="NCBI Taxonomy" id="2540710"/>
    <lineage>
        <taxon>Bacteria</taxon>
        <taxon>Pseudomonadati</taxon>
        <taxon>Bacteroidota</taxon>
        <taxon>Bacteroidia</taxon>
        <taxon>Bacteroidales</taxon>
        <taxon>Candidatus Ordinivivax</taxon>
    </lineage>
</organism>
<comment type="caution">
    <text evidence="2">The sequence shown here is derived from an EMBL/GenBank/DDBJ whole genome shotgun (WGS) entry which is preliminary data.</text>
</comment>
<dbReference type="EMBL" id="SNRX01000022">
    <property type="protein sequence ID" value="KAA6301279.1"/>
    <property type="molecule type" value="Genomic_DNA"/>
</dbReference>
<protein>
    <submittedName>
        <fullName evidence="2">Uncharacterized protein</fullName>
    </submittedName>
</protein>
<evidence type="ECO:0000313" key="3">
    <source>
        <dbReference type="Proteomes" id="UP000324575"/>
    </source>
</evidence>
<name>A0A5M8NYT8_9BACT</name>
<dbReference type="Proteomes" id="UP000324575">
    <property type="component" value="Unassembled WGS sequence"/>
</dbReference>
<evidence type="ECO:0000256" key="1">
    <source>
        <dbReference type="SAM" id="SignalP"/>
    </source>
</evidence>
<feature type="signal peptide" evidence="1">
    <location>
        <begin position="1"/>
        <end position="25"/>
    </location>
</feature>
<feature type="chain" id="PRO_5024433832" evidence="1">
    <location>
        <begin position="26"/>
        <end position="185"/>
    </location>
</feature>
<keyword evidence="1" id="KW-0732">Signal</keyword>
<proteinExistence type="predicted"/>
<accession>A0A5M8NYT8</accession>
<reference evidence="2 3" key="1">
    <citation type="submission" date="2019-03" db="EMBL/GenBank/DDBJ databases">
        <title>Single cell metagenomics reveals metabolic interactions within the superorganism composed of flagellate Streblomastix strix and complex community of Bacteroidetes bacteria on its surface.</title>
        <authorList>
            <person name="Treitli S.C."/>
            <person name="Kolisko M."/>
            <person name="Husnik F."/>
            <person name="Keeling P."/>
            <person name="Hampl V."/>
        </authorList>
    </citation>
    <scope>NUCLEOTIDE SEQUENCE [LARGE SCALE GENOMIC DNA]</scope>
    <source>
        <strain evidence="2">St1</strain>
    </source>
</reference>
<evidence type="ECO:0000313" key="2">
    <source>
        <dbReference type="EMBL" id="KAA6301279.1"/>
    </source>
</evidence>
<gene>
    <name evidence="2" type="ORF">EZS26_002588</name>
</gene>
<sequence length="185" mass="19158">MKSKMKFLGLLLLSVALVIPFTSCEEDKEDKEDDGQGKPTYVPGYEQDIQGSYAGGVASLDSSIVIPDVTLGITAADSTNKASVSTTLDLSPLGFGSLTVDGPVIVSLSNDEDGYAINGIVIAPLKVESYPISIPIPVDLNGTIVGGKANITISVLLSMLPPESGLGSNNIDLKFVGETTSAPIK</sequence>